<name>W8BRR9_CERCA</name>
<feature type="domain" description="DUF4776" evidence="2">
    <location>
        <begin position="312"/>
        <end position="810"/>
    </location>
</feature>
<evidence type="ECO:0000259" key="3">
    <source>
        <dbReference type="Pfam" id="PF16032"/>
    </source>
</evidence>
<organism evidence="4">
    <name type="scientific">Ceratitis capitata</name>
    <name type="common">Mediterranean fruit fly</name>
    <name type="synonym">Tephritis capitata</name>
    <dbReference type="NCBI Taxonomy" id="7213"/>
    <lineage>
        <taxon>Eukaryota</taxon>
        <taxon>Metazoa</taxon>
        <taxon>Ecdysozoa</taxon>
        <taxon>Arthropoda</taxon>
        <taxon>Hexapoda</taxon>
        <taxon>Insecta</taxon>
        <taxon>Pterygota</taxon>
        <taxon>Neoptera</taxon>
        <taxon>Endopterygota</taxon>
        <taxon>Diptera</taxon>
        <taxon>Brachycera</taxon>
        <taxon>Muscomorpha</taxon>
        <taxon>Tephritoidea</taxon>
        <taxon>Tephritidae</taxon>
        <taxon>Ceratitis</taxon>
        <taxon>Ceratitis</taxon>
    </lineage>
</organism>
<sequence length="1022" mass="113895">MVTGYIFDIIVVRIDTATQRFDDPNLFTVDVNYNNVSLSITASRINVAEFRSGRSYEFDSTPDELRSDMETNPLKLTVKYDNLIVGSGAMIWPDSVLNKISSSSNEITHVDECELMFDEDKVGTVEVIVRLQCKCQENCDDLMADRDDIRHHLDKVINPHDILFVVGDTTKEDDCTGLFPGSNHSCDGYRYTTALDLSRYRAMNGRLVPSPDILNTCGNAECCELKKMSNTYQKLIDSIAVANDKRSCRTNNHMRDCPHDNKFSSSSTRDSSDCRFPCSCFANQHSENGAFAGEKLINICPQVPPKTNQTVMHTPRLCPVCKENISWLPKLACCPKCGYKPVPYVEEKPYNEKMTADQILQEYLDKQSSGTDQKLSDCCRHDGGEIPATTEKKECRCTCKNGKICAHCRIRKLCEDIFQPPRPPEEPEQDCGKCESDEMFNVCKTSSKDCRPYLARVFSELRDLYDIKKAQYKPFKQDERCEKELQGSGGGQKKRTQHSDKSEKQKKPTQEEEQTTRRKKKTRTRTKSNEHELTKKDKKAYSYGGDHSFPIKDSRHQKCINGFNIGKKNVPRNMGWLWNLETSGKRRGWKPGAIRKPIKEIMRFFLKDYPADTIRVSQYAYRDQGKGDGRELEEEILQRPTLHICKKNDEYFITLRPLKDPEALKECADPYLNMKPIQFKITKNPLMVEMSKLKRCLKAMGFAKCTCHKPVIECFCRSFLDKKRLEYQVSKECRKRQIPCCNSTLVLSDTTDSDVEFDFGVTPPAGVIKPERLKKPNLVNHGTQYVENDWNIQPKYPMLPNRFMKSYNCATGAHYDFTRSGGEGGWSGGPGGNWGGGWRGGRGGWGHGGGRGGGWGPGGGRGGGWGPGGGRGSFGPGGGRGGFGSGGGRGGFGPGGWGPGGGRGGRGGGRGGWSGPGVPGVPGAPGGIGPDSKPISGGGVDMMKYLKNNKVGGGGGPGGSAYQARLRRERLTEVPPPLLCMIDRRRKPDPYCYPCYPPCYPSYYSPCYPCGDCRYPCPERIC</sequence>
<dbReference type="InterPro" id="IPR031949">
    <property type="entry name" value="DUF4776"/>
</dbReference>
<reference evidence="4" key="2">
    <citation type="journal article" date="2014" name="BMC Genomics">
        <title>A genomic perspective to assessing quality of mass-reared SIT flies used in Mediterranean fruit fly (Ceratitis capitata) eradication in California.</title>
        <authorList>
            <person name="Calla B."/>
            <person name="Hall B."/>
            <person name="Hou S."/>
            <person name="Geib S.M."/>
        </authorList>
    </citation>
    <scope>NUCLEOTIDE SEQUENCE</scope>
</reference>
<protein>
    <recommendedName>
        <fullName evidence="5">DUF4776 domain-containing protein</fullName>
    </recommendedName>
</protein>
<feature type="region of interest" description="Disordered" evidence="1">
    <location>
        <begin position="837"/>
        <end position="936"/>
    </location>
</feature>
<dbReference type="PANTHER" id="PTHR39079">
    <property type="entry name" value="FI08034P-RELATED"/>
    <property type="match status" value="1"/>
</dbReference>
<evidence type="ECO:0008006" key="5">
    <source>
        <dbReference type="Google" id="ProtNLM"/>
    </source>
</evidence>
<evidence type="ECO:0000256" key="1">
    <source>
        <dbReference type="SAM" id="MobiDB-lite"/>
    </source>
</evidence>
<accession>W8BRR9</accession>
<dbReference type="Pfam" id="PF16003">
    <property type="entry name" value="DUF4776"/>
    <property type="match status" value="1"/>
</dbReference>
<dbReference type="AlphaFoldDB" id="W8BRR9"/>
<proteinExistence type="evidence at transcript level"/>
<dbReference type="EMBL" id="GAMC01004678">
    <property type="protein sequence ID" value="JAC01878.1"/>
    <property type="molecule type" value="mRNA"/>
</dbReference>
<reference evidence="4" key="1">
    <citation type="submission" date="2013-07" db="EMBL/GenBank/DDBJ databases">
        <authorList>
            <person name="Geib S."/>
        </authorList>
    </citation>
    <scope>NUCLEOTIDE SEQUENCE</scope>
</reference>
<dbReference type="InterPro" id="IPR031992">
    <property type="entry name" value="DUF4788"/>
</dbReference>
<evidence type="ECO:0000313" key="4">
    <source>
        <dbReference type="EMBL" id="JAC01878.1"/>
    </source>
</evidence>
<dbReference type="PANTHER" id="PTHR39079:SF1">
    <property type="entry name" value="GH11706P-RELATED"/>
    <property type="match status" value="1"/>
</dbReference>
<feature type="compositionally biased region" description="Basic residues" evidence="1">
    <location>
        <begin position="517"/>
        <end position="526"/>
    </location>
</feature>
<feature type="compositionally biased region" description="Gly residues" evidence="1">
    <location>
        <begin position="837"/>
        <end position="929"/>
    </location>
</feature>
<dbReference type="Pfam" id="PF16032">
    <property type="entry name" value="DUF4788"/>
    <property type="match status" value="1"/>
</dbReference>
<dbReference type="OrthoDB" id="7883086at2759"/>
<feature type="region of interest" description="Disordered" evidence="1">
    <location>
        <begin position="480"/>
        <end position="541"/>
    </location>
</feature>
<feature type="compositionally biased region" description="Basic and acidic residues" evidence="1">
    <location>
        <begin position="497"/>
        <end position="516"/>
    </location>
</feature>
<evidence type="ECO:0000259" key="2">
    <source>
        <dbReference type="Pfam" id="PF16003"/>
    </source>
</evidence>
<feature type="domain" description="DUF4788" evidence="3">
    <location>
        <begin position="10"/>
        <end position="239"/>
    </location>
</feature>